<accession>A0A841E8P1</accession>
<feature type="domain" description="Peptidase M20 dimerisation" evidence="7">
    <location>
        <begin position="220"/>
        <end position="353"/>
    </location>
</feature>
<proteinExistence type="inferred from homology"/>
<evidence type="ECO:0000256" key="3">
    <source>
        <dbReference type="ARBA" id="ARBA00022723"/>
    </source>
</evidence>
<reference evidence="8 9" key="1">
    <citation type="submission" date="2020-08" db="EMBL/GenBank/DDBJ databases">
        <title>Sequencing the genomes of 1000 actinobacteria strains.</title>
        <authorList>
            <person name="Klenk H.-P."/>
        </authorList>
    </citation>
    <scope>NUCLEOTIDE SEQUENCE [LARGE SCALE GENOMIC DNA]</scope>
    <source>
        <strain evidence="8 9">DSM 44593</strain>
    </source>
</reference>
<evidence type="ECO:0000256" key="4">
    <source>
        <dbReference type="ARBA" id="ARBA00022801"/>
    </source>
</evidence>
<dbReference type="PANTHER" id="PTHR43808">
    <property type="entry name" value="ACETYLORNITHINE DEACETYLASE"/>
    <property type="match status" value="1"/>
</dbReference>
<dbReference type="Pfam" id="PF07687">
    <property type="entry name" value="M20_dimer"/>
    <property type="match status" value="1"/>
</dbReference>
<comment type="similarity">
    <text evidence="2">Belongs to the peptidase M20A family.</text>
</comment>
<dbReference type="GO" id="GO:0046872">
    <property type="term" value="F:metal ion binding"/>
    <property type="evidence" value="ECO:0007669"/>
    <property type="project" value="UniProtKB-KW"/>
</dbReference>
<dbReference type="AlphaFoldDB" id="A0A841E8P1"/>
<keyword evidence="3" id="KW-0479">Metal-binding</keyword>
<evidence type="ECO:0000256" key="1">
    <source>
        <dbReference type="ARBA" id="ARBA00001947"/>
    </source>
</evidence>
<evidence type="ECO:0000313" key="8">
    <source>
        <dbReference type="EMBL" id="MBB5996890.1"/>
    </source>
</evidence>
<dbReference type="Gene3D" id="3.30.70.360">
    <property type="match status" value="1"/>
</dbReference>
<dbReference type="NCBIfam" id="NF005913">
    <property type="entry name" value="PRK07906.1"/>
    <property type="match status" value="1"/>
</dbReference>
<dbReference type="PROSITE" id="PS00758">
    <property type="entry name" value="ARGE_DAPE_CPG2_1"/>
    <property type="match status" value="1"/>
</dbReference>
<organism evidence="8 9">
    <name type="scientific">Streptomonospora salina</name>
    <dbReference type="NCBI Taxonomy" id="104205"/>
    <lineage>
        <taxon>Bacteria</taxon>
        <taxon>Bacillati</taxon>
        <taxon>Actinomycetota</taxon>
        <taxon>Actinomycetes</taxon>
        <taxon>Streptosporangiales</taxon>
        <taxon>Nocardiopsidaceae</taxon>
        <taxon>Streptomonospora</taxon>
    </lineage>
</organism>
<dbReference type="InterPro" id="IPR011650">
    <property type="entry name" value="Peptidase_M20_dimer"/>
</dbReference>
<dbReference type="InterPro" id="IPR050072">
    <property type="entry name" value="Peptidase_M20A"/>
</dbReference>
<sequence>MREVEHARTAPGPAADSGTGEGDLDRLDAEAVRFTSELIRLDTTNRGGGDGWERPAAEYAAARLAEAGLRPQVLESAPGRANVVARVPGAAPSAPALLVHGHLDVVPADPARWSRPPFGGDVDGGLVWGRGAVDMKGTDAMVLALVRHWARTGRRPRRDIVLAFTADEEDSAACGAEWLAREHPGLFEGCTEAVGESGGHTVHATAADGGPVRLYPVGAGERGTAWLRLRAEGTAGHGSKTNRDNAVSALAAAAARIGAHEWPVRLTPVTRTALDGVAAAVGAGASTADPGFDPARDTDALIDSLGDAAELVRPTVRCSSAPTVLEAGYKVNVVPDRAEAGIDGRVLPGTEEEFAATLDALTGDRVQWEYRHRSRPLQSPVDAPLFDAMRDALREFDPGAHAVPVCLTGGTDAKQFAELGIRGYGFAPLYLPPGLDHGALFHGVDERVPVDGLHFGVRVLDRFLRGAG</sequence>
<evidence type="ECO:0000256" key="5">
    <source>
        <dbReference type="ARBA" id="ARBA00022833"/>
    </source>
</evidence>
<keyword evidence="5" id="KW-0862">Zinc</keyword>
<dbReference type="PANTHER" id="PTHR43808:SF8">
    <property type="entry name" value="PEPTIDASE M20 DIMERISATION DOMAIN-CONTAINING PROTEIN"/>
    <property type="match status" value="1"/>
</dbReference>
<dbReference type="SUPFAM" id="SSF53187">
    <property type="entry name" value="Zn-dependent exopeptidases"/>
    <property type="match status" value="1"/>
</dbReference>
<comment type="cofactor">
    <cofactor evidence="1">
        <name>Zn(2+)</name>
        <dbReference type="ChEBI" id="CHEBI:29105"/>
    </cofactor>
</comment>
<dbReference type="PROSITE" id="PS00759">
    <property type="entry name" value="ARGE_DAPE_CPG2_2"/>
    <property type="match status" value="1"/>
</dbReference>
<dbReference type="FunFam" id="1.10.150.900:FF:000002">
    <property type="entry name" value="M20/M25/M40 family peptidase"/>
    <property type="match status" value="1"/>
</dbReference>
<protein>
    <submittedName>
        <fullName evidence="8">Acetylornithine deacetylase/succinyl-diaminopimelate desuccinylase-like protein</fullName>
    </submittedName>
</protein>
<evidence type="ECO:0000256" key="2">
    <source>
        <dbReference type="ARBA" id="ARBA00006247"/>
    </source>
</evidence>
<dbReference type="GO" id="GO:0016787">
    <property type="term" value="F:hydrolase activity"/>
    <property type="evidence" value="ECO:0007669"/>
    <property type="project" value="UniProtKB-KW"/>
</dbReference>
<dbReference type="InterPro" id="IPR002933">
    <property type="entry name" value="Peptidase_M20"/>
</dbReference>
<feature type="region of interest" description="Disordered" evidence="6">
    <location>
        <begin position="1"/>
        <end position="24"/>
    </location>
</feature>
<dbReference type="InterPro" id="IPR036264">
    <property type="entry name" value="Bact_exopeptidase_dim_dom"/>
</dbReference>
<dbReference type="Gene3D" id="3.40.630.10">
    <property type="entry name" value="Zn peptidases"/>
    <property type="match status" value="1"/>
</dbReference>
<evidence type="ECO:0000313" key="9">
    <source>
        <dbReference type="Proteomes" id="UP000578077"/>
    </source>
</evidence>
<keyword evidence="9" id="KW-1185">Reference proteome</keyword>
<dbReference type="Proteomes" id="UP000578077">
    <property type="component" value="Unassembled WGS sequence"/>
</dbReference>
<name>A0A841E8P1_9ACTN</name>
<dbReference type="Gene3D" id="1.10.150.900">
    <property type="match status" value="1"/>
</dbReference>
<dbReference type="InterPro" id="IPR001261">
    <property type="entry name" value="ArgE/DapE_CS"/>
</dbReference>
<dbReference type="Pfam" id="PF01546">
    <property type="entry name" value="Peptidase_M20"/>
    <property type="match status" value="1"/>
</dbReference>
<dbReference type="EMBL" id="JACHLY010000001">
    <property type="protein sequence ID" value="MBB5996890.1"/>
    <property type="molecule type" value="Genomic_DNA"/>
</dbReference>
<comment type="caution">
    <text evidence="8">The sequence shown here is derived from an EMBL/GenBank/DDBJ whole genome shotgun (WGS) entry which is preliminary data.</text>
</comment>
<evidence type="ECO:0000256" key="6">
    <source>
        <dbReference type="SAM" id="MobiDB-lite"/>
    </source>
</evidence>
<keyword evidence="4" id="KW-0378">Hydrolase</keyword>
<gene>
    <name evidence="8" type="ORF">HNR25_000641</name>
</gene>
<dbReference type="SUPFAM" id="SSF55031">
    <property type="entry name" value="Bacterial exopeptidase dimerisation domain"/>
    <property type="match status" value="1"/>
</dbReference>
<evidence type="ECO:0000259" key="7">
    <source>
        <dbReference type="Pfam" id="PF07687"/>
    </source>
</evidence>